<feature type="transmembrane region" description="Helical" evidence="6">
    <location>
        <begin position="270"/>
        <end position="289"/>
    </location>
</feature>
<dbReference type="SUPFAM" id="SSF103481">
    <property type="entry name" value="Multidrug resistance efflux transporter EmrE"/>
    <property type="match status" value="2"/>
</dbReference>
<keyword evidence="9" id="KW-1185">Reference proteome</keyword>
<dbReference type="PANTHER" id="PTHR32322">
    <property type="entry name" value="INNER MEMBRANE TRANSPORTER"/>
    <property type="match status" value="1"/>
</dbReference>
<reference evidence="8 9" key="1">
    <citation type="submission" date="2018-05" db="EMBL/GenBank/DDBJ databases">
        <title>Genomic Encyclopedia of Type Strains, Phase IV (KMG-V): Genome sequencing to study the core and pangenomes of soil and plant-associated prokaryotes.</title>
        <authorList>
            <person name="Whitman W."/>
        </authorList>
    </citation>
    <scope>NUCLEOTIDE SEQUENCE [LARGE SCALE GENOMIC DNA]</scope>
    <source>
        <strain evidence="8 9">SCZa-39</strain>
    </source>
</reference>
<evidence type="ECO:0000256" key="1">
    <source>
        <dbReference type="ARBA" id="ARBA00004141"/>
    </source>
</evidence>
<comment type="caution">
    <text evidence="8">The sequence shown here is derived from an EMBL/GenBank/DDBJ whole genome shotgun (WGS) entry which is preliminary data.</text>
</comment>
<evidence type="ECO:0000313" key="9">
    <source>
        <dbReference type="Proteomes" id="UP000245712"/>
    </source>
</evidence>
<dbReference type="PANTHER" id="PTHR32322:SF2">
    <property type="entry name" value="EAMA DOMAIN-CONTAINING PROTEIN"/>
    <property type="match status" value="1"/>
</dbReference>
<feature type="transmembrane region" description="Helical" evidence="6">
    <location>
        <begin position="52"/>
        <end position="71"/>
    </location>
</feature>
<comment type="similarity">
    <text evidence="2">Belongs to the EamA transporter family.</text>
</comment>
<protein>
    <submittedName>
        <fullName evidence="8">Drug/metabolite transporter (DMT)-like permease</fullName>
    </submittedName>
</protein>
<dbReference type="InterPro" id="IPR050638">
    <property type="entry name" value="AA-Vitamin_Transporters"/>
</dbReference>
<organism evidence="8 9">
    <name type="scientific">Paraburkholderia unamae</name>
    <dbReference type="NCBI Taxonomy" id="219649"/>
    <lineage>
        <taxon>Bacteria</taxon>
        <taxon>Pseudomonadati</taxon>
        <taxon>Pseudomonadota</taxon>
        <taxon>Betaproteobacteria</taxon>
        <taxon>Burkholderiales</taxon>
        <taxon>Burkholderiaceae</taxon>
        <taxon>Paraburkholderia</taxon>
    </lineage>
</organism>
<sequence length="332" mass="33571">MSTRLPPRENARRPALSPRSVAHLQLTAAMLTVGSTVIASKTIGAGLDPLPATALRFAMALPVFLLLMRLTGTAFPRPGLRDALLLITQAAIGSVGYTVLLIAGTQRTSASDAGIILGTLPAVCALTAALLLGERLRASTLVSVTAASLGVALVTLAPAGPHDGARSLAGDAMILGAVVCESLFVLLNKRLSRPWPPLAQAAAMTGLGFIVSGACALPGWIGAVHAVPLSESIPALRSALIGVAYYALVPTVGGFWLWYAGAARVPGGEAAVFTAVAPVTGVALATLLLGEPLTLTRVMGLALVVAAVFAVSGRSLLGRLNGSCGASDRNAP</sequence>
<gene>
    <name evidence="8" type="ORF">C7402_113279</name>
</gene>
<evidence type="ECO:0000259" key="7">
    <source>
        <dbReference type="Pfam" id="PF00892"/>
    </source>
</evidence>
<feature type="transmembrane region" description="Helical" evidence="6">
    <location>
        <begin position="172"/>
        <end position="189"/>
    </location>
</feature>
<feature type="transmembrane region" description="Helical" evidence="6">
    <location>
        <begin position="201"/>
        <end position="223"/>
    </location>
</feature>
<feature type="domain" description="EamA" evidence="7">
    <location>
        <begin position="169"/>
        <end position="312"/>
    </location>
</feature>
<keyword evidence="3 6" id="KW-0812">Transmembrane</keyword>
<feature type="transmembrane region" description="Helical" evidence="6">
    <location>
        <begin position="235"/>
        <end position="258"/>
    </location>
</feature>
<keyword evidence="4 6" id="KW-1133">Transmembrane helix</keyword>
<evidence type="ECO:0000256" key="4">
    <source>
        <dbReference type="ARBA" id="ARBA00022989"/>
    </source>
</evidence>
<evidence type="ECO:0000256" key="2">
    <source>
        <dbReference type="ARBA" id="ARBA00007362"/>
    </source>
</evidence>
<evidence type="ECO:0000256" key="6">
    <source>
        <dbReference type="SAM" id="Phobius"/>
    </source>
</evidence>
<feature type="transmembrane region" description="Helical" evidence="6">
    <location>
        <begin position="115"/>
        <end position="133"/>
    </location>
</feature>
<evidence type="ECO:0000313" key="8">
    <source>
        <dbReference type="EMBL" id="PVX79006.1"/>
    </source>
</evidence>
<dbReference type="InterPro" id="IPR000620">
    <property type="entry name" value="EamA_dom"/>
</dbReference>
<feature type="domain" description="EamA" evidence="7">
    <location>
        <begin position="24"/>
        <end position="155"/>
    </location>
</feature>
<feature type="transmembrane region" description="Helical" evidence="6">
    <location>
        <begin position="140"/>
        <end position="160"/>
    </location>
</feature>
<dbReference type="Proteomes" id="UP000245712">
    <property type="component" value="Unassembled WGS sequence"/>
</dbReference>
<feature type="transmembrane region" description="Helical" evidence="6">
    <location>
        <begin position="83"/>
        <end position="103"/>
    </location>
</feature>
<comment type="subcellular location">
    <subcellularLocation>
        <location evidence="1">Membrane</location>
        <topology evidence="1">Multi-pass membrane protein</topology>
    </subcellularLocation>
</comment>
<evidence type="ECO:0000256" key="5">
    <source>
        <dbReference type="ARBA" id="ARBA00023136"/>
    </source>
</evidence>
<name>A0ABX5KH44_9BURK</name>
<dbReference type="EMBL" id="QEOB01000013">
    <property type="protein sequence ID" value="PVX79006.1"/>
    <property type="molecule type" value="Genomic_DNA"/>
</dbReference>
<dbReference type="InterPro" id="IPR037185">
    <property type="entry name" value="EmrE-like"/>
</dbReference>
<feature type="transmembrane region" description="Helical" evidence="6">
    <location>
        <begin position="295"/>
        <end position="313"/>
    </location>
</feature>
<dbReference type="Pfam" id="PF00892">
    <property type="entry name" value="EamA"/>
    <property type="match status" value="2"/>
</dbReference>
<keyword evidence="5 6" id="KW-0472">Membrane</keyword>
<dbReference type="RefSeq" id="WP_116612805.1">
    <property type="nucleotide sequence ID" value="NZ_QEOB01000013.1"/>
</dbReference>
<proteinExistence type="inferred from homology"/>
<accession>A0ABX5KH44</accession>
<feature type="transmembrane region" description="Helical" evidence="6">
    <location>
        <begin position="21"/>
        <end position="40"/>
    </location>
</feature>
<evidence type="ECO:0000256" key="3">
    <source>
        <dbReference type="ARBA" id="ARBA00022692"/>
    </source>
</evidence>